<dbReference type="RefSeq" id="WP_252772109.1">
    <property type="nucleotide sequence ID" value="NZ_JAMXMC010000017.1"/>
</dbReference>
<evidence type="ECO:0000313" key="2">
    <source>
        <dbReference type="Proteomes" id="UP001204851"/>
    </source>
</evidence>
<comment type="caution">
    <text evidence="1">The sequence shown here is derived from an EMBL/GenBank/DDBJ whole genome shotgun (WGS) entry which is preliminary data.</text>
</comment>
<gene>
    <name evidence="1" type="ORF">M0L44_20865</name>
</gene>
<keyword evidence="2" id="KW-1185">Reference proteome</keyword>
<reference evidence="1 2" key="1">
    <citation type="submission" date="2022-06" db="EMBL/GenBank/DDBJ databases">
        <title>Ideonella sp. NS12-5 Genome sequencing and assembly.</title>
        <authorList>
            <person name="Jung Y."/>
        </authorList>
    </citation>
    <scope>NUCLEOTIDE SEQUENCE [LARGE SCALE GENOMIC DNA]</scope>
    <source>
        <strain evidence="1 2">NS12-5</strain>
    </source>
</reference>
<proteinExistence type="predicted"/>
<evidence type="ECO:0000313" key="1">
    <source>
        <dbReference type="EMBL" id="MCO5979157.1"/>
    </source>
</evidence>
<name>A0ABT1BSF8_9BURK</name>
<dbReference type="Proteomes" id="UP001204851">
    <property type="component" value="Unassembled WGS sequence"/>
</dbReference>
<accession>A0ABT1BSF8</accession>
<sequence length="101" mass="11150">MNYEHPTACGEDVMRHASPDTLTTLLPLLESFRQVGSLVERKPGIFYRGGKAFLHFHEDSSGLFADVKLDGASFTRWPVNTSTEQAALLDRLQRALGSALS</sequence>
<protein>
    <submittedName>
        <fullName evidence="1">Uncharacterized protein</fullName>
    </submittedName>
</protein>
<organism evidence="1 2">
    <name type="scientific">Ideonella oryzae</name>
    <dbReference type="NCBI Taxonomy" id="2937441"/>
    <lineage>
        <taxon>Bacteria</taxon>
        <taxon>Pseudomonadati</taxon>
        <taxon>Pseudomonadota</taxon>
        <taxon>Betaproteobacteria</taxon>
        <taxon>Burkholderiales</taxon>
        <taxon>Sphaerotilaceae</taxon>
        <taxon>Ideonella</taxon>
    </lineage>
</organism>
<dbReference type="EMBL" id="JAMXMC010000017">
    <property type="protein sequence ID" value="MCO5979157.1"/>
    <property type="molecule type" value="Genomic_DNA"/>
</dbReference>